<comment type="caution">
    <text evidence="6">The sequence shown here is derived from an EMBL/GenBank/DDBJ whole genome shotgun (WGS) entry which is preliminary data.</text>
</comment>
<sequence length="202" mass="23206">MEKRAKLTLKERQRQEREQFILQTAENVLMKKGYHHTSMDEIAANAGIAKGTLYLHFKSKDELVFALVEPKLYSFLNTVEEAKAYHGSSKEKLVFLIKKEMSGAFFQFVMKSYPDMASVFQGERGVQIQKVLSNIISGIIEIHEEGKAAKIFDSAIPTEMMANLFMNIFDPHVYSESVKNGKVSKDDFIRYVIKMYFQGIEK</sequence>
<evidence type="ECO:0000256" key="2">
    <source>
        <dbReference type="ARBA" id="ARBA00023125"/>
    </source>
</evidence>
<keyword evidence="7" id="KW-1185">Reference proteome</keyword>
<reference evidence="6 7" key="1">
    <citation type="submission" date="2018-04" db="EMBL/GenBank/DDBJ databases">
        <title>Genomic Encyclopedia of Archaeal and Bacterial Type Strains, Phase II (KMG-II): from individual species to whole genera.</title>
        <authorList>
            <person name="Goeker M."/>
        </authorList>
    </citation>
    <scope>NUCLEOTIDE SEQUENCE [LARGE SCALE GENOMIC DNA]</scope>
    <source>
        <strain evidence="6 7">DSM 45169</strain>
    </source>
</reference>
<name>A0A2T4Z0S2_9BACL</name>
<dbReference type="RefSeq" id="WP_170105697.1">
    <property type="nucleotide sequence ID" value="NZ_PZZP01000004.1"/>
</dbReference>
<feature type="DNA-binding region" description="H-T-H motif" evidence="4">
    <location>
        <begin position="38"/>
        <end position="57"/>
    </location>
</feature>
<dbReference type="InterPro" id="IPR023772">
    <property type="entry name" value="DNA-bd_HTH_TetR-type_CS"/>
</dbReference>
<dbReference type="PROSITE" id="PS01081">
    <property type="entry name" value="HTH_TETR_1"/>
    <property type="match status" value="1"/>
</dbReference>
<dbReference type="Pfam" id="PF00440">
    <property type="entry name" value="TetR_N"/>
    <property type="match status" value="1"/>
</dbReference>
<keyword evidence="2 4" id="KW-0238">DNA-binding</keyword>
<accession>A0A2T4Z0S2</accession>
<dbReference type="InterPro" id="IPR009057">
    <property type="entry name" value="Homeodomain-like_sf"/>
</dbReference>
<dbReference type="SUPFAM" id="SSF48498">
    <property type="entry name" value="Tetracyclin repressor-like, C-terminal domain"/>
    <property type="match status" value="1"/>
</dbReference>
<dbReference type="Gene3D" id="1.10.10.60">
    <property type="entry name" value="Homeodomain-like"/>
    <property type="match status" value="1"/>
</dbReference>
<evidence type="ECO:0000313" key="7">
    <source>
        <dbReference type="Proteomes" id="UP000241639"/>
    </source>
</evidence>
<dbReference type="PANTHER" id="PTHR30055">
    <property type="entry name" value="HTH-TYPE TRANSCRIPTIONAL REGULATOR RUTR"/>
    <property type="match status" value="1"/>
</dbReference>
<dbReference type="AlphaFoldDB" id="A0A2T4Z0S2"/>
<evidence type="ECO:0000256" key="1">
    <source>
        <dbReference type="ARBA" id="ARBA00023015"/>
    </source>
</evidence>
<gene>
    <name evidence="6" type="ORF">C8J48_3646</name>
</gene>
<dbReference type="SUPFAM" id="SSF46689">
    <property type="entry name" value="Homeodomain-like"/>
    <property type="match status" value="1"/>
</dbReference>
<keyword evidence="3" id="KW-0804">Transcription</keyword>
<evidence type="ECO:0000256" key="3">
    <source>
        <dbReference type="ARBA" id="ARBA00023163"/>
    </source>
</evidence>
<dbReference type="InterPro" id="IPR050109">
    <property type="entry name" value="HTH-type_TetR-like_transc_reg"/>
</dbReference>
<protein>
    <submittedName>
        <fullName evidence="6">TetR family transcriptional regulator</fullName>
    </submittedName>
</protein>
<dbReference type="PROSITE" id="PS50977">
    <property type="entry name" value="HTH_TETR_2"/>
    <property type="match status" value="1"/>
</dbReference>
<evidence type="ECO:0000256" key="4">
    <source>
        <dbReference type="PROSITE-ProRule" id="PRU00335"/>
    </source>
</evidence>
<dbReference type="GO" id="GO:0003700">
    <property type="term" value="F:DNA-binding transcription factor activity"/>
    <property type="evidence" value="ECO:0007669"/>
    <property type="project" value="TreeGrafter"/>
</dbReference>
<dbReference type="PANTHER" id="PTHR30055:SF234">
    <property type="entry name" value="HTH-TYPE TRANSCRIPTIONAL REGULATOR BETI"/>
    <property type="match status" value="1"/>
</dbReference>
<dbReference type="FunFam" id="1.10.10.60:FF:000141">
    <property type="entry name" value="TetR family transcriptional regulator"/>
    <property type="match status" value="1"/>
</dbReference>
<dbReference type="GO" id="GO:0000976">
    <property type="term" value="F:transcription cis-regulatory region binding"/>
    <property type="evidence" value="ECO:0007669"/>
    <property type="project" value="TreeGrafter"/>
</dbReference>
<dbReference type="InterPro" id="IPR036271">
    <property type="entry name" value="Tet_transcr_reg_TetR-rel_C_sf"/>
</dbReference>
<proteinExistence type="predicted"/>
<dbReference type="EMBL" id="PZZP01000004">
    <property type="protein sequence ID" value="PTM53322.1"/>
    <property type="molecule type" value="Genomic_DNA"/>
</dbReference>
<keyword evidence="1" id="KW-0805">Transcription regulation</keyword>
<dbReference type="InterPro" id="IPR001647">
    <property type="entry name" value="HTH_TetR"/>
</dbReference>
<evidence type="ECO:0000259" key="5">
    <source>
        <dbReference type="PROSITE" id="PS50977"/>
    </source>
</evidence>
<dbReference type="GO" id="GO:0045892">
    <property type="term" value="P:negative regulation of DNA-templated transcription"/>
    <property type="evidence" value="ECO:0007669"/>
    <property type="project" value="UniProtKB-ARBA"/>
</dbReference>
<dbReference type="Gene3D" id="1.10.357.10">
    <property type="entry name" value="Tetracycline Repressor, domain 2"/>
    <property type="match status" value="1"/>
</dbReference>
<evidence type="ECO:0000313" key="6">
    <source>
        <dbReference type="EMBL" id="PTM53322.1"/>
    </source>
</evidence>
<dbReference type="Proteomes" id="UP000241639">
    <property type="component" value="Unassembled WGS sequence"/>
</dbReference>
<dbReference type="PRINTS" id="PR00455">
    <property type="entry name" value="HTHTETR"/>
</dbReference>
<feature type="domain" description="HTH tetR-type" evidence="5">
    <location>
        <begin position="15"/>
        <end position="75"/>
    </location>
</feature>
<organism evidence="6 7">
    <name type="scientific">Desmospora activa DSM 45169</name>
    <dbReference type="NCBI Taxonomy" id="1121389"/>
    <lineage>
        <taxon>Bacteria</taxon>
        <taxon>Bacillati</taxon>
        <taxon>Bacillota</taxon>
        <taxon>Bacilli</taxon>
        <taxon>Bacillales</taxon>
        <taxon>Thermoactinomycetaceae</taxon>
        <taxon>Desmospora</taxon>
    </lineage>
</organism>